<dbReference type="PANTHER" id="PTHR47182:SF2">
    <property type="entry name" value="CELL WALL ALPHA-1,3-GLUCAN SYNTHASE AGS1"/>
    <property type="match status" value="1"/>
</dbReference>
<proteinExistence type="predicted"/>
<sequence>MSSSVWGLLDALPGTDTLMDVFNLPSGPPIPVGAIVLTFIWPLPALFFWLLDFLATRRRRTVQDGLQAADAAAEGGGVRAVLLRAYSSGANLHALQQGAAGGEPPSPPFSFPQGAIAATAGDLPGDSAALVLQAGHFPVMLASLEHSLPHLPHARAVAGGLGKVIDLIGRHHPSDILMVHPMLAEEPGKLEYGEAYDEQPPLRILVDGCHEIVRVFRYVPPKTLENEDDAGGMSSSSRSAGNHPLGYTVRVEFLLLSHELFEVRSRESIYPNPMSRRAVLAFFSLWNQAVGALLVRHKPWVFHCPDFHTAVAPWYALPEWPGLRVLLVLHNAEYQGMVSTDMILGEHLPKIAAIFNLPEEMVSKHLILDGRFNMLKAAVDFVAEQQGGQGVCAVSKWYAAECHSMYALLWKLPIIRGLDNPMLEEERAALGQGGLQEAKARAKLATQRRFGLNEDPEARLFVSLGRLVRQKGVDLVADVAPWLLSSFPAAQLVLVGPVGDGFGHYAAAKLRKLKDDGQYAGRIFVDFEFMRDRDALNDMKLGADFCLMPSRDEPFGYVDIEFAWHGALLVGAQAGGLGKVPGFYYLAQNRENLGRLRRELRSVVSQAMSAPAEQLRQMAEAAGVGKTVFKQSLFVAFPWQNPGLNMFKQLLCPTLKGSTPLQLPPGSLATKARNQNGNNNKQTVVHNCSFHFDESILK</sequence>
<dbReference type="Pfam" id="PF08323">
    <property type="entry name" value="Glyco_transf_5"/>
    <property type="match status" value="1"/>
</dbReference>
<dbReference type="Proteomes" id="UP000654075">
    <property type="component" value="Unassembled WGS sequence"/>
</dbReference>
<dbReference type="EMBL" id="CAJNNV010033157">
    <property type="protein sequence ID" value="CAE8642404.1"/>
    <property type="molecule type" value="Genomic_DNA"/>
</dbReference>
<feature type="transmembrane region" description="Helical" evidence="3">
    <location>
        <begin position="278"/>
        <end position="295"/>
    </location>
</feature>
<dbReference type="OrthoDB" id="440650at2759"/>
<feature type="transmembrane region" description="Helical" evidence="3">
    <location>
        <begin position="30"/>
        <end position="51"/>
    </location>
</feature>
<evidence type="ECO:0000259" key="4">
    <source>
        <dbReference type="Pfam" id="PF00534"/>
    </source>
</evidence>
<evidence type="ECO:0008006" key="8">
    <source>
        <dbReference type="Google" id="ProtNLM"/>
    </source>
</evidence>
<evidence type="ECO:0000313" key="7">
    <source>
        <dbReference type="Proteomes" id="UP000654075"/>
    </source>
</evidence>
<feature type="domain" description="Starch synthase catalytic" evidence="5">
    <location>
        <begin position="250"/>
        <end position="401"/>
    </location>
</feature>
<keyword evidence="3" id="KW-0812">Transmembrane</keyword>
<dbReference type="Gene3D" id="3.40.50.2000">
    <property type="entry name" value="Glycogen Phosphorylase B"/>
    <property type="match status" value="2"/>
</dbReference>
<dbReference type="InterPro" id="IPR058655">
    <property type="entry name" value="Mok11-14/Ags1-like"/>
</dbReference>
<dbReference type="InterPro" id="IPR013534">
    <property type="entry name" value="Starch_synth_cat_dom"/>
</dbReference>
<evidence type="ECO:0000259" key="5">
    <source>
        <dbReference type="Pfam" id="PF08323"/>
    </source>
</evidence>
<keyword evidence="3" id="KW-0472">Membrane</keyword>
<keyword evidence="2" id="KW-0808">Transferase</keyword>
<protein>
    <recommendedName>
        <fullName evidence="8">Starch synthase catalytic domain-containing protein</fullName>
    </recommendedName>
</protein>
<evidence type="ECO:0000256" key="1">
    <source>
        <dbReference type="ARBA" id="ARBA00022676"/>
    </source>
</evidence>
<dbReference type="AlphaFoldDB" id="A0A813HYC0"/>
<keyword evidence="7" id="KW-1185">Reference proteome</keyword>
<organism evidence="6 7">
    <name type="scientific">Polarella glacialis</name>
    <name type="common">Dinoflagellate</name>
    <dbReference type="NCBI Taxonomy" id="89957"/>
    <lineage>
        <taxon>Eukaryota</taxon>
        <taxon>Sar</taxon>
        <taxon>Alveolata</taxon>
        <taxon>Dinophyceae</taxon>
        <taxon>Suessiales</taxon>
        <taxon>Suessiaceae</taxon>
        <taxon>Polarella</taxon>
    </lineage>
</organism>
<dbReference type="InterPro" id="IPR001296">
    <property type="entry name" value="Glyco_trans_1"/>
</dbReference>
<dbReference type="SUPFAM" id="SSF53756">
    <property type="entry name" value="UDP-Glycosyltransferase/glycogen phosphorylase"/>
    <property type="match status" value="1"/>
</dbReference>
<evidence type="ECO:0000313" key="6">
    <source>
        <dbReference type="EMBL" id="CAE8642404.1"/>
    </source>
</evidence>
<name>A0A813HYC0_POLGL</name>
<accession>A0A813HYC0</accession>
<dbReference type="Pfam" id="PF00534">
    <property type="entry name" value="Glycos_transf_1"/>
    <property type="match status" value="1"/>
</dbReference>
<evidence type="ECO:0000256" key="2">
    <source>
        <dbReference type="ARBA" id="ARBA00022679"/>
    </source>
</evidence>
<dbReference type="PANTHER" id="PTHR47182">
    <property type="entry name" value="CELL WALL ALPHA-1,3-GLUCAN SYNTHASE AGS1-RELATED"/>
    <property type="match status" value="1"/>
</dbReference>
<reference evidence="6" key="1">
    <citation type="submission" date="2021-02" db="EMBL/GenBank/DDBJ databases">
        <authorList>
            <person name="Dougan E. K."/>
            <person name="Rhodes N."/>
            <person name="Thang M."/>
            <person name="Chan C."/>
        </authorList>
    </citation>
    <scope>NUCLEOTIDE SEQUENCE</scope>
</reference>
<keyword evidence="3" id="KW-1133">Transmembrane helix</keyword>
<evidence type="ECO:0000256" key="3">
    <source>
        <dbReference type="SAM" id="Phobius"/>
    </source>
</evidence>
<feature type="domain" description="Glycosyl transferase family 1" evidence="4">
    <location>
        <begin position="449"/>
        <end position="578"/>
    </location>
</feature>
<gene>
    <name evidence="6" type="ORF">PGLA1383_LOCUS56912</name>
</gene>
<comment type="caution">
    <text evidence="6">The sequence shown here is derived from an EMBL/GenBank/DDBJ whole genome shotgun (WGS) entry which is preliminary data.</text>
</comment>
<keyword evidence="1" id="KW-0328">Glycosyltransferase</keyword>
<dbReference type="GO" id="GO:0047657">
    <property type="term" value="F:alpha-1,3-glucan synthase activity"/>
    <property type="evidence" value="ECO:0007669"/>
    <property type="project" value="UniProtKB-EC"/>
</dbReference>